<reference evidence="2 4" key="1">
    <citation type="journal article" date="2011" name="Nature">
        <title>The Medicago genome provides insight into the evolution of rhizobial symbioses.</title>
        <authorList>
            <person name="Young N.D."/>
            <person name="Debelle F."/>
            <person name="Oldroyd G.E."/>
            <person name="Geurts R."/>
            <person name="Cannon S.B."/>
            <person name="Udvardi M.K."/>
            <person name="Benedito V.A."/>
            <person name="Mayer K.F."/>
            <person name="Gouzy J."/>
            <person name="Schoof H."/>
            <person name="Van de Peer Y."/>
            <person name="Proost S."/>
            <person name="Cook D.R."/>
            <person name="Meyers B.C."/>
            <person name="Spannagl M."/>
            <person name="Cheung F."/>
            <person name="De Mita S."/>
            <person name="Krishnakumar V."/>
            <person name="Gundlach H."/>
            <person name="Zhou S."/>
            <person name="Mudge J."/>
            <person name="Bharti A.K."/>
            <person name="Murray J.D."/>
            <person name="Naoumkina M.A."/>
            <person name="Rosen B."/>
            <person name="Silverstein K.A."/>
            <person name="Tang H."/>
            <person name="Rombauts S."/>
            <person name="Zhao P.X."/>
            <person name="Zhou P."/>
            <person name="Barbe V."/>
            <person name="Bardou P."/>
            <person name="Bechner M."/>
            <person name="Bellec A."/>
            <person name="Berger A."/>
            <person name="Berges H."/>
            <person name="Bidwell S."/>
            <person name="Bisseling T."/>
            <person name="Choisne N."/>
            <person name="Couloux A."/>
            <person name="Denny R."/>
            <person name="Deshpande S."/>
            <person name="Dai X."/>
            <person name="Doyle J.J."/>
            <person name="Dudez A.M."/>
            <person name="Farmer A.D."/>
            <person name="Fouteau S."/>
            <person name="Franken C."/>
            <person name="Gibelin C."/>
            <person name="Gish J."/>
            <person name="Goldstein S."/>
            <person name="Gonzalez A.J."/>
            <person name="Green P.J."/>
            <person name="Hallab A."/>
            <person name="Hartog M."/>
            <person name="Hua A."/>
            <person name="Humphray S.J."/>
            <person name="Jeong D.H."/>
            <person name="Jing Y."/>
            <person name="Jocker A."/>
            <person name="Kenton S.M."/>
            <person name="Kim D.J."/>
            <person name="Klee K."/>
            <person name="Lai H."/>
            <person name="Lang C."/>
            <person name="Lin S."/>
            <person name="Macmil S.L."/>
            <person name="Magdelenat G."/>
            <person name="Matthews L."/>
            <person name="McCorrison J."/>
            <person name="Monaghan E.L."/>
            <person name="Mun J.H."/>
            <person name="Najar F.Z."/>
            <person name="Nicholson C."/>
            <person name="Noirot C."/>
            <person name="O'Bleness M."/>
            <person name="Paule C.R."/>
            <person name="Poulain J."/>
            <person name="Prion F."/>
            <person name="Qin B."/>
            <person name="Qu C."/>
            <person name="Retzel E.F."/>
            <person name="Riddle C."/>
            <person name="Sallet E."/>
            <person name="Samain S."/>
            <person name="Samson N."/>
            <person name="Sanders I."/>
            <person name="Saurat O."/>
            <person name="Scarpelli C."/>
            <person name="Schiex T."/>
            <person name="Segurens B."/>
            <person name="Severin A.J."/>
            <person name="Sherrier D.J."/>
            <person name="Shi R."/>
            <person name="Sims S."/>
            <person name="Singer S.R."/>
            <person name="Sinharoy S."/>
            <person name="Sterck L."/>
            <person name="Viollet A."/>
            <person name="Wang B.B."/>
            <person name="Wang K."/>
            <person name="Wang M."/>
            <person name="Wang X."/>
            <person name="Warfsmann J."/>
            <person name="Weissenbach J."/>
            <person name="White D.D."/>
            <person name="White J.D."/>
            <person name="Wiley G.B."/>
            <person name="Wincker P."/>
            <person name="Xing Y."/>
            <person name="Yang L."/>
            <person name="Yao Z."/>
            <person name="Ying F."/>
            <person name="Zhai J."/>
            <person name="Zhou L."/>
            <person name="Zuber A."/>
            <person name="Denarie J."/>
            <person name="Dixon R.A."/>
            <person name="May G.D."/>
            <person name="Schwartz D.C."/>
            <person name="Rogers J."/>
            <person name="Quetier F."/>
            <person name="Town C.D."/>
            <person name="Roe B.A."/>
        </authorList>
    </citation>
    <scope>NUCLEOTIDE SEQUENCE [LARGE SCALE GENOMIC DNA]</scope>
    <source>
        <strain evidence="2">A17</strain>
        <strain evidence="3 4">cv. Jemalong A17</strain>
    </source>
</reference>
<dbReference type="EMBL" id="CM001218">
    <property type="protein sequence ID" value="KEH38885.1"/>
    <property type="molecule type" value="Genomic_DNA"/>
</dbReference>
<dbReference type="STRING" id="3880.A0A072VL91"/>
<accession>A0A072VL91</accession>
<evidence type="ECO:0000313" key="4">
    <source>
        <dbReference type="Proteomes" id="UP000002051"/>
    </source>
</evidence>
<organism evidence="2 4">
    <name type="scientific">Medicago truncatula</name>
    <name type="common">Barrel medic</name>
    <name type="synonym">Medicago tribuloides</name>
    <dbReference type="NCBI Taxonomy" id="3880"/>
    <lineage>
        <taxon>Eukaryota</taxon>
        <taxon>Viridiplantae</taxon>
        <taxon>Streptophyta</taxon>
        <taxon>Embryophyta</taxon>
        <taxon>Tracheophyta</taxon>
        <taxon>Spermatophyta</taxon>
        <taxon>Magnoliopsida</taxon>
        <taxon>eudicotyledons</taxon>
        <taxon>Gunneridae</taxon>
        <taxon>Pentapetalae</taxon>
        <taxon>rosids</taxon>
        <taxon>fabids</taxon>
        <taxon>Fabales</taxon>
        <taxon>Fabaceae</taxon>
        <taxon>Papilionoideae</taxon>
        <taxon>50 kb inversion clade</taxon>
        <taxon>NPAAA clade</taxon>
        <taxon>Hologalegina</taxon>
        <taxon>IRL clade</taxon>
        <taxon>Trifolieae</taxon>
        <taxon>Medicago</taxon>
    </lineage>
</organism>
<reference evidence="2 4" key="2">
    <citation type="journal article" date="2014" name="BMC Genomics">
        <title>An improved genome release (version Mt4.0) for the model legume Medicago truncatula.</title>
        <authorList>
            <person name="Tang H."/>
            <person name="Krishnakumar V."/>
            <person name="Bidwell S."/>
            <person name="Rosen B."/>
            <person name="Chan A."/>
            <person name="Zhou S."/>
            <person name="Gentzbittel L."/>
            <person name="Childs K.L."/>
            <person name="Yandell M."/>
            <person name="Gundlach H."/>
            <person name="Mayer K.F."/>
            <person name="Schwartz D.C."/>
            <person name="Town C.D."/>
        </authorList>
    </citation>
    <scope>GENOME REANNOTATION</scope>
    <source>
        <strain evidence="2">A17</strain>
        <strain evidence="3 4">cv. Jemalong A17</strain>
    </source>
</reference>
<dbReference type="Proteomes" id="UP000002051">
    <property type="component" value="Chromosome 2"/>
</dbReference>
<dbReference type="HOGENOM" id="CLU_2149561_0_0_1"/>
<protein>
    <submittedName>
        <fullName evidence="2 3">Uncharacterized protein</fullName>
    </submittedName>
</protein>
<dbReference type="PANTHER" id="PTHR47025:SF2">
    <property type="entry name" value="AUTOIMMUNE REGULATOR"/>
    <property type="match status" value="1"/>
</dbReference>
<sequence>MVVPKSSNTNMVRETSATNMIPKALNNGMKQSASRGKSRGKITRKKDVRLHKLVFEEDVLPDGAEVSYYSHGKVTKRDMEFFVPVAMQWLVLLSLNLTLDGHLDASRCICLV</sequence>
<dbReference type="AlphaFoldDB" id="A0A072VL91"/>
<gene>
    <name evidence="2" type="ordered locus">MTR_2g084365</name>
</gene>
<feature type="compositionally biased region" description="Polar residues" evidence="1">
    <location>
        <begin position="1"/>
        <end position="19"/>
    </location>
</feature>
<evidence type="ECO:0000313" key="3">
    <source>
        <dbReference type="EnsemblPlants" id="KEH38885"/>
    </source>
</evidence>
<reference evidence="3" key="3">
    <citation type="submission" date="2015-04" db="UniProtKB">
        <authorList>
            <consortium name="EnsemblPlants"/>
        </authorList>
    </citation>
    <scope>IDENTIFICATION</scope>
    <source>
        <strain evidence="3">cv. Jemalong A17</strain>
    </source>
</reference>
<proteinExistence type="predicted"/>
<keyword evidence="4" id="KW-1185">Reference proteome</keyword>
<dbReference type="EnsemblPlants" id="KEH38885">
    <property type="protein sequence ID" value="KEH38885"/>
    <property type="gene ID" value="MTR_2g084365"/>
</dbReference>
<evidence type="ECO:0000256" key="1">
    <source>
        <dbReference type="SAM" id="MobiDB-lite"/>
    </source>
</evidence>
<name>A0A072VL91_MEDTR</name>
<feature type="compositionally biased region" description="Basic residues" evidence="1">
    <location>
        <begin position="36"/>
        <end position="45"/>
    </location>
</feature>
<dbReference type="PANTHER" id="PTHR47025">
    <property type="entry name" value="AUTOIMMUNE REGULATOR"/>
    <property type="match status" value="1"/>
</dbReference>
<evidence type="ECO:0000313" key="2">
    <source>
        <dbReference type="EMBL" id="KEH38885.1"/>
    </source>
</evidence>
<feature type="region of interest" description="Disordered" evidence="1">
    <location>
        <begin position="1"/>
        <end position="45"/>
    </location>
</feature>